<proteinExistence type="predicted"/>
<name>A0A328PKG9_9MOLU</name>
<keyword evidence="2" id="KW-1185">Reference proteome</keyword>
<sequence length="221" mass="24829">MINSLVAKLAVFGGIGLTSLATFGNSLFSWGGQNNQDNAKGNLGRVTNAGVASGTNSQISHVTQEQESVQNLKEVKKCYSVLDFNSKERLLACINKTSNSNLVFYYYNSTKDPTLTEKIVSLKGKREWNTKSTITLKRSNNQEITLKDISVDHSSIWFWSSWLNRELKLESICQNTSVPLEHNSGKRPLTCQWTLKEHGGQNRSGREVWQPFNFHPDSLTK</sequence>
<protein>
    <submittedName>
        <fullName evidence="1">Uncharacterized protein</fullName>
    </submittedName>
</protein>
<reference evidence="2" key="1">
    <citation type="submission" date="2018-06" db="EMBL/GenBank/DDBJ databases">
        <authorList>
            <person name="Martinez Ocampo F."/>
            <person name="Quiroz Castaneda R.E."/>
            <person name="Rojas Lopez X."/>
        </authorList>
    </citation>
    <scope>NUCLEOTIDE SEQUENCE [LARGE SCALE GENOMIC DNA]</scope>
    <source>
        <strain evidence="2">INIFAP02</strain>
    </source>
</reference>
<evidence type="ECO:0000313" key="2">
    <source>
        <dbReference type="Proteomes" id="UP000249762"/>
    </source>
</evidence>
<gene>
    <name evidence="1" type="ORF">DNK47_00740</name>
</gene>
<dbReference type="AlphaFoldDB" id="A0A328PKG9"/>
<evidence type="ECO:0000313" key="1">
    <source>
        <dbReference type="EMBL" id="RAO95362.1"/>
    </source>
</evidence>
<dbReference type="Proteomes" id="UP000249762">
    <property type="component" value="Unassembled WGS sequence"/>
</dbReference>
<organism evidence="1 2">
    <name type="scientific">Mycoplasma wenyonii</name>
    <dbReference type="NCBI Taxonomy" id="65123"/>
    <lineage>
        <taxon>Bacteria</taxon>
        <taxon>Bacillati</taxon>
        <taxon>Mycoplasmatota</taxon>
        <taxon>Mollicutes</taxon>
        <taxon>Mycoplasmataceae</taxon>
        <taxon>Mycoplasma</taxon>
    </lineage>
</organism>
<dbReference type="OrthoDB" id="9840347at2"/>
<accession>A0A328PKG9</accession>
<comment type="caution">
    <text evidence="1">The sequence shown here is derived from an EMBL/GenBank/DDBJ whole genome shotgun (WGS) entry which is preliminary data.</text>
</comment>
<dbReference type="RefSeq" id="WP_112665022.1">
    <property type="nucleotide sequence ID" value="NZ_QKVO01000001.1"/>
</dbReference>
<dbReference type="EMBL" id="QKVO01000001">
    <property type="protein sequence ID" value="RAO95362.1"/>
    <property type="molecule type" value="Genomic_DNA"/>
</dbReference>